<accession>A0AAW9SXF9</accession>
<feature type="compositionally biased region" description="Polar residues" evidence="1">
    <location>
        <begin position="1"/>
        <end position="11"/>
    </location>
</feature>
<protein>
    <submittedName>
        <fullName evidence="3">DUF4233 domain-containing protein</fullName>
    </submittedName>
</protein>
<feature type="region of interest" description="Disordered" evidence="1">
    <location>
        <begin position="1"/>
        <end position="22"/>
    </location>
</feature>
<dbReference type="Proteomes" id="UP001223646">
    <property type="component" value="Unassembled WGS sequence"/>
</dbReference>
<keyword evidence="2" id="KW-0472">Membrane</keyword>
<dbReference type="AlphaFoldDB" id="A0AAW9SXF9"/>
<evidence type="ECO:0000256" key="2">
    <source>
        <dbReference type="SAM" id="Phobius"/>
    </source>
</evidence>
<feature type="transmembrane region" description="Helical" evidence="2">
    <location>
        <begin position="91"/>
        <end position="109"/>
    </location>
</feature>
<feature type="region of interest" description="Disordered" evidence="1">
    <location>
        <begin position="28"/>
        <end position="47"/>
    </location>
</feature>
<dbReference type="EMBL" id="JASOOY020000023">
    <property type="protein sequence ID" value="MEO3717325.1"/>
    <property type="molecule type" value="Genomic_DNA"/>
</dbReference>
<proteinExistence type="predicted"/>
<gene>
    <name evidence="3" type="ORF">QP460_006965</name>
</gene>
<organism evidence="3 4">
    <name type="scientific">Corynebacterium amycolatum</name>
    <dbReference type="NCBI Taxonomy" id="43765"/>
    <lineage>
        <taxon>Bacteria</taxon>
        <taxon>Bacillati</taxon>
        <taxon>Actinomycetota</taxon>
        <taxon>Actinomycetes</taxon>
        <taxon>Mycobacteriales</taxon>
        <taxon>Corynebacteriaceae</taxon>
        <taxon>Corynebacterium</taxon>
    </lineage>
</organism>
<sequence length="171" mass="18639">MSESQASQPQDNGAEDYTAADREALRAYREGRDLSEGGKYGPLGAGHDPAKDPLKGLRGVMSGTLIMQAISVLLGLTVVTRIPDGQINQTFSVTYITILGLALIAMAFLQKQPWALKANIVLQVFGVLAIFTHVSMGVVGIFFALVWAYILHLRKNLIQRMERGLLTTQHS</sequence>
<reference evidence="3" key="1">
    <citation type="submission" date="2023-05" db="EMBL/GenBank/DDBJ databases">
        <authorList>
            <person name="Du J."/>
        </authorList>
    </citation>
    <scope>NUCLEOTIDE SEQUENCE</scope>
    <source>
        <strain evidence="3">UMB1064</strain>
    </source>
</reference>
<keyword evidence="2" id="KW-0812">Transmembrane</keyword>
<dbReference type="InterPro" id="IPR025327">
    <property type="entry name" value="DUF4233"/>
</dbReference>
<dbReference type="RefSeq" id="WP_048735128.1">
    <property type="nucleotide sequence ID" value="NZ_JASOMP010000008.1"/>
</dbReference>
<dbReference type="Pfam" id="PF14017">
    <property type="entry name" value="DUF4233"/>
    <property type="match status" value="1"/>
</dbReference>
<comment type="caution">
    <text evidence="3">The sequence shown here is derived from an EMBL/GenBank/DDBJ whole genome shotgun (WGS) entry which is preliminary data.</text>
</comment>
<evidence type="ECO:0000313" key="3">
    <source>
        <dbReference type="EMBL" id="MEO3717325.1"/>
    </source>
</evidence>
<evidence type="ECO:0000256" key="1">
    <source>
        <dbReference type="SAM" id="MobiDB-lite"/>
    </source>
</evidence>
<feature type="transmembrane region" description="Helical" evidence="2">
    <location>
        <begin position="121"/>
        <end position="151"/>
    </location>
</feature>
<keyword evidence="2" id="KW-1133">Transmembrane helix</keyword>
<reference evidence="3" key="2">
    <citation type="submission" date="2024-05" db="EMBL/GenBank/DDBJ databases">
        <authorList>
            <person name="Wolfe A."/>
        </authorList>
    </citation>
    <scope>NUCLEOTIDE SEQUENCE</scope>
    <source>
        <strain evidence="3">UMB1064</strain>
    </source>
</reference>
<evidence type="ECO:0000313" key="4">
    <source>
        <dbReference type="Proteomes" id="UP001223646"/>
    </source>
</evidence>
<feature type="transmembrane region" description="Helical" evidence="2">
    <location>
        <begin position="59"/>
        <end position="79"/>
    </location>
</feature>
<name>A0AAW9SXF9_CORAY</name>